<accession>A0A368UWI1</accession>
<feature type="chain" id="PRO_5017084876" evidence="4">
    <location>
        <begin position="24"/>
        <end position="1674"/>
    </location>
</feature>
<keyword evidence="2" id="KW-0106">Calcium</keyword>
<evidence type="ECO:0000256" key="3">
    <source>
        <dbReference type="SAM" id="MobiDB-lite"/>
    </source>
</evidence>
<feature type="domain" description="PilY1 beta-propeller" evidence="5">
    <location>
        <begin position="1074"/>
        <end position="1272"/>
    </location>
</feature>
<evidence type="ECO:0000256" key="4">
    <source>
        <dbReference type="SAM" id="SignalP"/>
    </source>
</evidence>
<keyword evidence="1" id="KW-0479">Metal-binding</keyword>
<keyword evidence="9" id="KW-1185">Reference proteome</keyword>
<dbReference type="InterPro" id="IPR008707">
    <property type="entry name" value="B-propeller_PilY1"/>
</dbReference>
<evidence type="ECO:0000313" key="6">
    <source>
        <dbReference type="EMBL" id="RBP70379.1"/>
    </source>
</evidence>
<feature type="signal peptide" evidence="4">
    <location>
        <begin position="1"/>
        <end position="23"/>
    </location>
</feature>
<proteinExistence type="predicted"/>
<dbReference type="RefSeq" id="WP_113880375.1">
    <property type="nucleotide sequence ID" value="NZ_QNSA01000010.1"/>
</dbReference>
<comment type="caution">
    <text evidence="7">The sequence shown here is derived from an EMBL/GenBank/DDBJ whole genome shotgun (WGS) entry which is preliminary data.</text>
</comment>
<reference evidence="7 8" key="1">
    <citation type="submission" date="2018-07" db="EMBL/GenBank/DDBJ databases">
        <title>Freshwater and sediment microbial communities from various areas in North America, analyzing microbe dynamics in response to fracking.</title>
        <authorList>
            <person name="Lamendella R."/>
        </authorList>
    </citation>
    <scope>NUCLEOTIDE SEQUENCE [LARGE SCALE GENOMIC DNA]</scope>
    <source>
        <strain evidence="7 8">114E</strain>
        <strain evidence="6 9">114E_o</strain>
    </source>
</reference>
<gene>
    <name evidence="7" type="ORF">DET51_11017</name>
    <name evidence="6" type="ORF">DET64_11017</name>
</gene>
<dbReference type="EMBL" id="QPJB01000010">
    <property type="protein sequence ID" value="RCW31764.1"/>
    <property type="molecule type" value="Genomic_DNA"/>
</dbReference>
<sequence>MVRVLFKFGLALALAGFLQNAYSVTTNSNTLSSADFTMQPPVLTARETPLVMLGLSVDNQLFYKAYTDYTDIDSDGVLETTYDDSFDYYGYFRPDWCYTYDSSLNAYAPSNLATGHSCSGSSDWSGNFLNWATMTRVDVLRKVLYGGKRAVDTQAQTILERAYVPSDVHAFAKVYSGSDIRDYVPDAYAGGAANTATFCNVSSAHPYSSSSNPELRIAKGDHRRWSVNEGRQCQWTSGSNRPPDSDRLNMGSEQRVRVATCVAGKDASSDGCKTYPAGSSKPVGLLQQYGENGDLKFGLISGSYENYIAGGVLRKNIGLFGSNASSSDDEIDLNTGVFQNVDGIISTIDAIRIVGWNGSGYGCGGPGISIANFKNGTNACRDWGNPVSEIFAEAVRYFSGATSATSAFELGQSGDVISALKEATWPASVNVNPLNVDSRCAACSIIMISSGVASFDGDDLGSVSDIEGLSSVSDLSATTNAVGSSEYGTFAQNFLVGKASGVNDASNDGLCTSKSLSGLAKALGICPEAPALEGTYQIVGLANHAKNNDLRTDSGMSGEQTVDTYGVELAESIPSFEIAVGGGAIRFLPACQSKSSGSSSWSPCSLFDVEILDTQSNAAGELVAGTLLFHWEDSSWGSDYDLDGSHVISFCVGQTGNQCASGFTDDRSGVTYDVQVPNGQLRISQAVAYTAAGFDLRFGYVVTGSQGKDGISDWLVRPGNQNRNDLCQLEYNGEDGTPLLPVPNNQSTISASCGSYNEYNYLPVSALYGPSASGADRLLDKPLLLAAKYGGYRDLDGSNDPTYNNSSTDTREWDLVNNRTGVSGADGIPDNYFFSSNPGLLADQLQRVFESLVARTASGTNAAVVANSSSGVGAVYQALYQPQYSVGSNTVTWTGTLRAIFIDDFGYLREDSNQNDKLDGYSTDKIVQLEYDPNLEKTFVQRYDLNASNQLVASGLPVELNEISAVWSAVDLLGEMSSPEEQRASFGTVDANRRYIFTAMDLNGDGEVDNNDTTEFSRANTSQLSNLKQFMGLPAATDSDISELIDYIRGKEVTGLRSRTIDYDQDGTDEVWRLGDIIHSTPAVVASPRDNYDTLYSDSTYEDFSDQYRNRRQVVYVGANDGFIHAFNGGYWNAVTKQFSTQPVSGNATSDHPLGQELWAYAPSNLLPHLRWLKEVDYQHVYYMDGEPIVFDANIFPDDATHPHGWGTVLVMGMRFGGAPIELDIDGTQRVMRSAYVIFDVTDPEQPPKLLGEVSAPELGFTLAKPVVVKNRQPSTTVGSLGDWTSPSVNDWYLVLGSGPRGSTVASDADSDQPPQIFAIDLEELVDSAGSTGNNTNYFVTISGQTPLSLGAINGFVGGFEVSDWDRNNSDDAVYVTTVDNPASSTSEPGGRLFRLLIEDNQGTSTASYGISGAIVGQMMDVGKPVQASPTTVRDTYGDRWLLFGTGKLLVPSDNALMDQQYFFGVKEPKDTSGQLTYGSVSTSSLYDVTDLGVFENTGEVRNLSGGVMSNLTINSNPVDSFSDLEGALRSFPGWKRKLQSPSLSPSGRVTGSATLNPADRESFAFTEYVPPAQSCELDGESFLYVLSVLTGTSTPYAPLSTSSQFDVNGSELSLSVISLGAGQASEVTFHQGGSGSLKAITNMSTGAIGSDDVSLGDPESGRQSWRQIESVRF</sequence>
<dbReference type="Proteomes" id="UP000253065">
    <property type="component" value="Unassembled WGS sequence"/>
</dbReference>
<keyword evidence="4" id="KW-0732">Signal</keyword>
<protein>
    <submittedName>
        <fullName evidence="7">Type IV pilus assembly protein PilY1</fullName>
    </submittedName>
</protein>
<organism evidence="7 8">
    <name type="scientific">Marinobacter nauticus</name>
    <name type="common">Marinobacter hydrocarbonoclasticus</name>
    <name type="synonym">Marinobacter aquaeolei</name>
    <dbReference type="NCBI Taxonomy" id="2743"/>
    <lineage>
        <taxon>Bacteria</taxon>
        <taxon>Pseudomonadati</taxon>
        <taxon>Pseudomonadota</taxon>
        <taxon>Gammaproteobacteria</taxon>
        <taxon>Pseudomonadales</taxon>
        <taxon>Marinobacteraceae</taxon>
        <taxon>Marinobacter</taxon>
    </lineage>
</organism>
<dbReference type="Proteomes" id="UP000252795">
    <property type="component" value="Unassembled WGS sequence"/>
</dbReference>
<dbReference type="EMBL" id="QNSA01000010">
    <property type="protein sequence ID" value="RBP70379.1"/>
    <property type="molecule type" value="Genomic_DNA"/>
</dbReference>
<evidence type="ECO:0000256" key="2">
    <source>
        <dbReference type="ARBA" id="ARBA00022837"/>
    </source>
</evidence>
<evidence type="ECO:0000256" key="1">
    <source>
        <dbReference type="ARBA" id="ARBA00022723"/>
    </source>
</evidence>
<name>A0A368UWI1_MARNT</name>
<evidence type="ECO:0000313" key="9">
    <source>
        <dbReference type="Proteomes" id="UP000253065"/>
    </source>
</evidence>
<feature type="compositionally biased region" description="Polar residues" evidence="3">
    <location>
        <begin position="230"/>
        <end position="242"/>
    </location>
</feature>
<evidence type="ECO:0000259" key="5">
    <source>
        <dbReference type="Pfam" id="PF05567"/>
    </source>
</evidence>
<dbReference type="Pfam" id="PF05567">
    <property type="entry name" value="T4P_PilY1"/>
    <property type="match status" value="1"/>
</dbReference>
<evidence type="ECO:0000313" key="8">
    <source>
        <dbReference type="Proteomes" id="UP000252795"/>
    </source>
</evidence>
<feature type="region of interest" description="Disordered" evidence="3">
    <location>
        <begin position="230"/>
        <end position="249"/>
    </location>
</feature>
<evidence type="ECO:0000313" key="7">
    <source>
        <dbReference type="EMBL" id="RCW31764.1"/>
    </source>
</evidence>
<dbReference type="GO" id="GO:0046872">
    <property type="term" value="F:metal ion binding"/>
    <property type="evidence" value="ECO:0007669"/>
    <property type="project" value="UniProtKB-KW"/>
</dbReference>